<proteinExistence type="predicted"/>
<dbReference type="AlphaFoldDB" id="A0A919XIV8"/>
<reference evidence="2" key="1">
    <citation type="submission" date="2021-03" db="EMBL/GenBank/DDBJ databases">
        <title>Antimicrobial resistance genes in bacteria isolated from Japanese honey, and their potential for conferring macrolide and lincosamide resistance in the American foulbrood pathogen Paenibacillus larvae.</title>
        <authorList>
            <person name="Okamoto M."/>
            <person name="Kumagai M."/>
            <person name="Kanamori H."/>
            <person name="Takamatsu D."/>
        </authorList>
    </citation>
    <scope>NUCLEOTIDE SEQUENCE</scope>
    <source>
        <strain evidence="2">J2TS6</strain>
    </source>
</reference>
<dbReference type="InterPro" id="IPR009677">
    <property type="entry name" value="DUF1266"/>
</dbReference>
<sequence>MIRRPLLKKTAFYDEMTSALFAAGPVFVEGLYSYRDISLSPKSALSNWMRLWGISDSVTYQEKLRWLFYKGYRSEFDQISNRLSMLPQQARQEYIRSLPEQEQPKFFCVNLFRNMLTSAGIAALDYALIIALCKVVTKIHITRFKDARPYSLEAAQIAQSKYRSWHEYQTACIAGVYFASPLADLDVLRFNFAQKLLEISNLEHSIRWDQRLK</sequence>
<dbReference type="Pfam" id="PF06889">
    <property type="entry name" value="DUF1266"/>
    <property type="match status" value="1"/>
</dbReference>
<dbReference type="EMBL" id="BORQ01000003">
    <property type="protein sequence ID" value="GIO31552.1"/>
    <property type="molecule type" value="Genomic_DNA"/>
</dbReference>
<accession>A0A919XIV8</accession>
<organism evidence="2 3">
    <name type="scientific">Paenibacillus albilobatus</name>
    <dbReference type="NCBI Taxonomy" id="2716884"/>
    <lineage>
        <taxon>Bacteria</taxon>
        <taxon>Bacillati</taxon>
        <taxon>Bacillota</taxon>
        <taxon>Bacilli</taxon>
        <taxon>Bacillales</taxon>
        <taxon>Paenibacillaceae</taxon>
        <taxon>Paenibacillus</taxon>
    </lineage>
</organism>
<name>A0A919XIV8_9BACL</name>
<evidence type="ECO:0000313" key="2">
    <source>
        <dbReference type="EMBL" id="GIO31552.1"/>
    </source>
</evidence>
<gene>
    <name evidence="2" type="ORF">J2TS6_26930</name>
</gene>
<keyword evidence="3" id="KW-1185">Reference proteome</keyword>
<dbReference type="Proteomes" id="UP000679779">
    <property type="component" value="Unassembled WGS sequence"/>
</dbReference>
<evidence type="ECO:0000259" key="1">
    <source>
        <dbReference type="Pfam" id="PF06889"/>
    </source>
</evidence>
<comment type="caution">
    <text evidence="2">The sequence shown here is derived from an EMBL/GenBank/DDBJ whole genome shotgun (WGS) entry which is preliminary data.</text>
</comment>
<evidence type="ECO:0000313" key="3">
    <source>
        <dbReference type="Proteomes" id="UP000679779"/>
    </source>
</evidence>
<protein>
    <recommendedName>
        <fullName evidence="1">DUF1266 domain-containing protein</fullName>
    </recommendedName>
</protein>
<feature type="domain" description="DUF1266" evidence="1">
    <location>
        <begin position="52"/>
        <end position="180"/>
    </location>
</feature>